<keyword evidence="11" id="KW-0809">Transit peptide</keyword>
<evidence type="ECO:0000256" key="7">
    <source>
        <dbReference type="ARBA" id="ARBA00022703"/>
    </source>
</evidence>
<evidence type="ECO:0000256" key="11">
    <source>
        <dbReference type="ARBA" id="ARBA00022946"/>
    </source>
</evidence>
<comment type="catalytic activity">
    <reaction evidence="17">
        <text>(9Z)-octadecenoyl-CoA + H2O = (9Z)-octadecenoate + CoA + H(+)</text>
        <dbReference type="Rhea" id="RHEA:40139"/>
        <dbReference type="ChEBI" id="CHEBI:15377"/>
        <dbReference type="ChEBI" id="CHEBI:15378"/>
        <dbReference type="ChEBI" id="CHEBI:30823"/>
        <dbReference type="ChEBI" id="CHEBI:57287"/>
        <dbReference type="ChEBI" id="CHEBI:57387"/>
    </reaction>
    <physiologicalReaction direction="left-to-right" evidence="17">
        <dbReference type="Rhea" id="RHEA:40140"/>
    </physiologicalReaction>
</comment>
<evidence type="ECO:0000256" key="26">
    <source>
        <dbReference type="ARBA" id="ARBA00048180"/>
    </source>
</evidence>
<evidence type="ECO:0000256" key="12">
    <source>
        <dbReference type="ARBA" id="ARBA00023098"/>
    </source>
</evidence>
<gene>
    <name evidence="29" type="primary">LOC102808799</name>
</gene>
<evidence type="ECO:0000259" key="27">
    <source>
        <dbReference type="Pfam" id="PF03061"/>
    </source>
</evidence>
<name>A0ABM0MHN7_SACKO</name>
<comment type="catalytic activity">
    <reaction evidence="16">
        <text>(5Z,8Z,11Z,14Z)-eicosatetraenoyl-CoA + H2O = (5Z,8Z,11Z,14Z)-eicosatetraenoate + CoA + H(+)</text>
        <dbReference type="Rhea" id="RHEA:40151"/>
        <dbReference type="ChEBI" id="CHEBI:15377"/>
        <dbReference type="ChEBI" id="CHEBI:15378"/>
        <dbReference type="ChEBI" id="CHEBI:32395"/>
        <dbReference type="ChEBI" id="CHEBI:57287"/>
        <dbReference type="ChEBI" id="CHEBI:57368"/>
    </reaction>
    <physiologicalReaction direction="left-to-right" evidence="16">
        <dbReference type="Rhea" id="RHEA:40152"/>
    </physiologicalReaction>
</comment>
<evidence type="ECO:0000256" key="8">
    <source>
        <dbReference type="ARBA" id="ARBA00022792"/>
    </source>
</evidence>
<evidence type="ECO:0000256" key="6">
    <source>
        <dbReference type="ARBA" id="ARBA00022490"/>
    </source>
</evidence>
<dbReference type="EC" id="3.1.2.2" evidence="19"/>
<reference evidence="29" key="1">
    <citation type="submission" date="2025-08" db="UniProtKB">
        <authorList>
            <consortium name="RefSeq"/>
        </authorList>
    </citation>
    <scope>IDENTIFICATION</scope>
    <source>
        <tissue evidence="29">Testes</tissue>
    </source>
</reference>
<proteinExistence type="inferred from homology"/>
<dbReference type="PANTHER" id="PTHR12418">
    <property type="entry name" value="ACYL-COENZYME A THIOESTERASE THEM4"/>
    <property type="match status" value="1"/>
</dbReference>
<evidence type="ECO:0000256" key="17">
    <source>
        <dbReference type="ARBA" id="ARBA00037002"/>
    </source>
</evidence>
<evidence type="ECO:0000256" key="1">
    <source>
        <dbReference type="ARBA" id="ARBA00004496"/>
    </source>
</evidence>
<dbReference type="InterPro" id="IPR052365">
    <property type="entry name" value="THEM4/THEM5_acyl-CoA_thioest"/>
</dbReference>
<evidence type="ECO:0000313" key="29">
    <source>
        <dbReference type="RefSeq" id="XP_006819528.1"/>
    </source>
</evidence>
<comment type="subcellular location">
    <subcellularLocation>
        <location evidence="3">Cell projection</location>
        <location evidence="3">Ruffle membrane</location>
    </subcellularLocation>
    <subcellularLocation>
        <location evidence="1">Cytoplasm</location>
    </subcellularLocation>
    <subcellularLocation>
        <location evidence="4">Mitochondrion inner membrane</location>
        <topology evidence="4">Peripheral membrane protein</topology>
    </subcellularLocation>
    <subcellularLocation>
        <location evidence="2">Mitochondrion intermembrane space</location>
    </subcellularLocation>
</comment>
<evidence type="ECO:0000313" key="28">
    <source>
        <dbReference type="Proteomes" id="UP000694865"/>
    </source>
</evidence>
<evidence type="ECO:0000256" key="24">
    <source>
        <dbReference type="ARBA" id="ARBA00047969"/>
    </source>
</evidence>
<evidence type="ECO:0000256" key="9">
    <source>
        <dbReference type="ARBA" id="ARBA00022801"/>
    </source>
</evidence>
<dbReference type="SUPFAM" id="SSF54637">
    <property type="entry name" value="Thioesterase/thiol ester dehydrase-isomerase"/>
    <property type="match status" value="1"/>
</dbReference>
<comment type="similarity">
    <text evidence="18">Belongs to the THEM4/THEM5 thioesterase family.</text>
</comment>
<keyword evidence="9" id="KW-0378">Hydrolase</keyword>
<comment type="catalytic activity">
    <reaction evidence="25">
        <text>dodecanoyl-CoA + H2O = dodecanoate + CoA + H(+)</text>
        <dbReference type="Rhea" id="RHEA:30135"/>
        <dbReference type="ChEBI" id="CHEBI:15377"/>
        <dbReference type="ChEBI" id="CHEBI:15378"/>
        <dbReference type="ChEBI" id="CHEBI:18262"/>
        <dbReference type="ChEBI" id="CHEBI:57287"/>
        <dbReference type="ChEBI" id="CHEBI:57375"/>
    </reaction>
    <physiologicalReaction direction="left-to-right" evidence="25">
        <dbReference type="Rhea" id="RHEA:30136"/>
    </physiologicalReaction>
</comment>
<dbReference type="RefSeq" id="XP_006819528.1">
    <property type="nucleotide sequence ID" value="XM_006819465.1"/>
</dbReference>
<comment type="catalytic activity">
    <reaction evidence="23">
        <text>hexadecanoyl-CoA + H2O = hexadecanoate + CoA + H(+)</text>
        <dbReference type="Rhea" id="RHEA:16645"/>
        <dbReference type="ChEBI" id="CHEBI:7896"/>
        <dbReference type="ChEBI" id="CHEBI:15377"/>
        <dbReference type="ChEBI" id="CHEBI:15378"/>
        <dbReference type="ChEBI" id="CHEBI:57287"/>
        <dbReference type="ChEBI" id="CHEBI:57379"/>
        <dbReference type="EC" id="3.1.2.2"/>
    </reaction>
    <physiologicalReaction direction="left-to-right" evidence="23">
        <dbReference type="Rhea" id="RHEA:16646"/>
    </physiologicalReaction>
</comment>
<keyword evidence="10" id="KW-0276">Fatty acid metabolism</keyword>
<dbReference type="InterPro" id="IPR006683">
    <property type="entry name" value="Thioestr_dom"/>
</dbReference>
<keyword evidence="7" id="KW-0053">Apoptosis</keyword>
<evidence type="ECO:0000256" key="5">
    <source>
        <dbReference type="ARBA" id="ARBA00022475"/>
    </source>
</evidence>
<sequence length="188" mass="21050">MDMYMVDMAVPNEGWSDESKLWFNKLNELTKSGEWKKMKSFVHGKYSKALFTRSVSVGHPGKFFEYAFFCNKEESMLRGVCQFGSRTEGPPSHAHGGAVASIIDAASGVLCHYVSRVPRVTANMNINYRRPTPLCETILTEAHVDKTEGRKSFISCKLTSPDGKTIYAEGTVLFIQIDVSNIPQLNQE</sequence>
<dbReference type="Pfam" id="PF03061">
    <property type="entry name" value="4HBT"/>
    <property type="match status" value="1"/>
</dbReference>
<dbReference type="PANTHER" id="PTHR12418:SF19">
    <property type="entry name" value="ACYL-COENZYME A THIOESTERASE THEM4"/>
    <property type="match status" value="1"/>
</dbReference>
<evidence type="ECO:0000256" key="18">
    <source>
        <dbReference type="ARBA" id="ARBA00038456"/>
    </source>
</evidence>
<evidence type="ECO:0000256" key="23">
    <source>
        <dbReference type="ARBA" id="ARBA00047734"/>
    </source>
</evidence>
<feature type="domain" description="Thioesterase" evidence="27">
    <location>
        <begin position="93"/>
        <end position="165"/>
    </location>
</feature>
<keyword evidence="6" id="KW-0963">Cytoplasm</keyword>
<dbReference type="InterPro" id="IPR029069">
    <property type="entry name" value="HotDog_dom_sf"/>
</dbReference>
<evidence type="ECO:0000256" key="25">
    <source>
        <dbReference type="ARBA" id="ARBA00048074"/>
    </source>
</evidence>
<keyword evidence="14" id="KW-0472">Membrane</keyword>
<keyword evidence="8" id="KW-0999">Mitochondrion inner membrane</keyword>
<evidence type="ECO:0000256" key="10">
    <source>
        <dbReference type="ARBA" id="ARBA00022832"/>
    </source>
</evidence>
<evidence type="ECO:0000256" key="21">
    <source>
        <dbReference type="ARBA" id="ARBA00043210"/>
    </source>
</evidence>
<evidence type="ECO:0000256" key="14">
    <source>
        <dbReference type="ARBA" id="ARBA00023136"/>
    </source>
</evidence>
<evidence type="ECO:0000256" key="19">
    <source>
        <dbReference type="ARBA" id="ARBA00038848"/>
    </source>
</evidence>
<evidence type="ECO:0000256" key="16">
    <source>
        <dbReference type="ARBA" id="ARBA00035852"/>
    </source>
</evidence>
<dbReference type="GeneID" id="102808799"/>
<dbReference type="CDD" id="cd03443">
    <property type="entry name" value="PaaI_thioesterase"/>
    <property type="match status" value="1"/>
</dbReference>
<accession>A0ABM0MHN7</accession>
<keyword evidence="13" id="KW-0496">Mitochondrion</keyword>
<comment type="catalytic activity">
    <reaction evidence="24">
        <text>decanoyl-CoA + H2O = decanoate + CoA + H(+)</text>
        <dbReference type="Rhea" id="RHEA:40059"/>
        <dbReference type="ChEBI" id="CHEBI:15377"/>
        <dbReference type="ChEBI" id="CHEBI:15378"/>
        <dbReference type="ChEBI" id="CHEBI:27689"/>
        <dbReference type="ChEBI" id="CHEBI:57287"/>
        <dbReference type="ChEBI" id="CHEBI:61430"/>
    </reaction>
    <physiologicalReaction direction="left-to-right" evidence="24">
        <dbReference type="Rhea" id="RHEA:40060"/>
    </physiologicalReaction>
</comment>
<evidence type="ECO:0000256" key="13">
    <source>
        <dbReference type="ARBA" id="ARBA00023128"/>
    </source>
</evidence>
<keyword evidence="28" id="KW-1185">Reference proteome</keyword>
<keyword evidence="12" id="KW-0443">Lipid metabolism</keyword>
<evidence type="ECO:0000256" key="4">
    <source>
        <dbReference type="ARBA" id="ARBA00004637"/>
    </source>
</evidence>
<keyword evidence="15" id="KW-0966">Cell projection</keyword>
<organism evidence="28 29">
    <name type="scientific">Saccoglossus kowalevskii</name>
    <name type="common">Acorn worm</name>
    <dbReference type="NCBI Taxonomy" id="10224"/>
    <lineage>
        <taxon>Eukaryota</taxon>
        <taxon>Metazoa</taxon>
        <taxon>Hemichordata</taxon>
        <taxon>Enteropneusta</taxon>
        <taxon>Harrimaniidae</taxon>
        <taxon>Saccoglossus</taxon>
    </lineage>
</organism>
<dbReference type="Proteomes" id="UP000694865">
    <property type="component" value="Unplaced"/>
</dbReference>
<dbReference type="Gene3D" id="3.10.129.10">
    <property type="entry name" value="Hotdog Thioesterase"/>
    <property type="match status" value="1"/>
</dbReference>
<evidence type="ECO:0000256" key="15">
    <source>
        <dbReference type="ARBA" id="ARBA00023273"/>
    </source>
</evidence>
<evidence type="ECO:0000256" key="3">
    <source>
        <dbReference type="ARBA" id="ARBA00004632"/>
    </source>
</evidence>
<evidence type="ECO:0000256" key="2">
    <source>
        <dbReference type="ARBA" id="ARBA00004569"/>
    </source>
</evidence>
<keyword evidence="5" id="KW-1003">Cell membrane</keyword>
<evidence type="ECO:0000256" key="22">
    <source>
        <dbReference type="ARBA" id="ARBA00047588"/>
    </source>
</evidence>
<protein>
    <recommendedName>
        <fullName evidence="20">Acyl-coenzyme A thioesterase THEM4</fullName>
        <ecNumber evidence="19">3.1.2.2</ecNumber>
    </recommendedName>
    <alternativeName>
        <fullName evidence="21">Thioesterase superfamily member 4</fullName>
    </alternativeName>
</protein>
<comment type="catalytic activity">
    <reaction evidence="22">
        <text>octanoyl-CoA + H2O = octanoate + CoA + H(+)</text>
        <dbReference type="Rhea" id="RHEA:30143"/>
        <dbReference type="ChEBI" id="CHEBI:15377"/>
        <dbReference type="ChEBI" id="CHEBI:15378"/>
        <dbReference type="ChEBI" id="CHEBI:25646"/>
        <dbReference type="ChEBI" id="CHEBI:57287"/>
        <dbReference type="ChEBI" id="CHEBI:57386"/>
    </reaction>
    <physiologicalReaction direction="left-to-right" evidence="22">
        <dbReference type="Rhea" id="RHEA:30144"/>
    </physiologicalReaction>
</comment>
<evidence type="ECO:0000256" key="20">
    <source>
        <dbReference type="ARBA" id="ARBA00040123"/>
    </source>
</evidence>
<comment type="catalytic activity">
    <reaction evidence="26">
        <text>tetradecanoyl-CoA + H2O = tetradecanoate + CoA + H(+)</text>
        <dbReference type="Rhea" id="RHEA:40119"/>
        <dbReference type="ChEBI" id="CHEBI:15377"/>
        <dbReference type="ChEBI" id="CHEBI:15378"/>
        <dbReference type="ChEBI" id="CHEBI:30807"/>
        <dbReference type="ChEBI" id="CHEBI:57287"/>
        <dbReference type="ChEBI" id="CHEBI:57385"/>
    </reaction>
    <physiologicalReaction direction="left-to-right" evidence="26">
        <dbReference type="Rhea" id="RHEA:40120"/>
    </physiologicalReaction>
</comment>